<dbReference type="Proteomes" id="UP000278143">
    <property type="component" value="Unassembled WGS sequence"/>
</dbReference>
<dbReference type="InterPro" id="IPR011989">
    <property type="entry name" value="ARM-like"/>
</dbReference>
<evidence type="ECO:0000313" key="3">
    <source>
        <dbReference type="Proteomes" id="UP000278143"/>
    </source>
</evidence>
<proteinExistence type="predicted"/>
<evidence type="ECO:0000259" key="1">
    <source>
        <dbReference type="Pfam" id="PF03378"/>
    </source>
</evidence>
<reference evidence="3" key="1">
    <citation type="journal article" date="2018" name="Nat. Microbiol.">
        <title>Leveraging single-cell genomics to expand the fungal tree of life.</title>
        <authorList>
            <person name="Ahrendt S.R."/>
            <person name="Quandt C.A."/>
            <person name="Ciobanu D."/>
            <person name="Clum A."/>
            <person name="Salamov A."/>
            <person name="Andreopoulos B."/>
            <person name="Cheng J.F."/>
            <person name="Woyke T."/>
            <person name="Pelin A."/>
            <person name="Henrissat B."/>
            <person name="Reynolds N.K."/>
            <person name="Benny G.L."/>
            <person name="Smith M.E."/>
            <person name="James T.Y."/>
            <person name="Grigoriev I.V."/>
        </authorList>
    </citation>
    <scope>NUCLEOTIDE SEQUENCE [LARGE SCALE GENOMIC DNA]</scope>
    <source>
        <strain evidence="3">Benny S71-1</strain>
    </source>
</reference>
<protein>
    <recommendedName>
        <fullName evidence="1">Exportin-2 C-terminal domain-containing protein</fullName>
    </recommendedName>
</protein>
<accession>A0A4P9Z532</accession>
<sequence>MANVWPALFKAIVTIFTSNRSLVAPTTEEENYELEESVGFQAAFSKLGAASRPVEDPFAAIADPQVFLAMHLQHFNSQHPTVIPNAVQAWTDTDAKQWVANVLTTKLA</sequence>
<gene>
    <name evidence="2" type="ORF">SYNPS1DRAFT_27362</name>
</gene>
<dbReference type="InterPro" id="IPR005043">
    <property type="entry name" value="XPO2_C"/>
</dbReference>
<dbReference type="Gene3D" id="1.25.10.10">
    <property type="entry name" value="Leucine-rich Repeat Variant"/>
    <property type="match status" value="1"/>
</dbReference>
<dbReference type="EMBL" id="KZ989296">
    <property type="protein sequence ID" value="RKP26971.1"/>
    <property type="molecule type" value="Genomic_DNA"/>
</dbReference>
<organism evidence="2 3">
    <name type="scientific">Syncephalis pseudoplumigaleata</name>
    <dbReference type="NCBI Taxonomy" id="1712513"/>
    <lineage>
        <taxon>Eukaryota</taxon>
        <taxon>Fungi</taxon>
        <taxon>Fungi incertae sedis</taxon>
        <taxon>Zoopagomycota</taxon>
        <taxon>Zoopagomycotina</taxon>
        <taxon>Zoopagomycetes</taxon>
        <taxon>Zoopagales</taxon>
        <taxon>Piptocephalidaceae</taxon>
        <taxon>Syncephalis</taxon>
    </lineage>
</organism>
<dbReference type="AlphaFoldDB" id="A0A4P9Z532"/>
<name>A0A4P9Z532_9FUNG</name>
<dbReference type="GO" id="GO:0031267">
    <property type="term" value="F:small GTPase binding"/>
    <property type="evidence" value="ECO:0007669"/>
    <property type="project" value="InterPro"/>
</dbReference>
<feature type="domain" description="Exportin-2 C-terminal" evidence="1">
    <location>
        <begin position="3"/>
        <end position="100"/>
    </location>
</feature>
<evidence type="ECO:0000313" key="2">
    <source>
        <dbReference type="EMBL" id="RKP26971.1"/>
    </source>
</evidence>
<keyword evidence="3" id="KW-1185">Reference proteome</keyword>
<dbReference type="Pfam" id="PF03378">
    <property type="entry name" value="CAS_CSE1"/>
    <property type="match status" value="1"/>
</dbReference>